<dbReference type="Gene3D" id="1.10.3860.10">
    <property type="entry name" value="Sodium:dicarboxylate symporter"/>
    <property type="match status" value="1"/>
</dbReference>
<keyword evidence="8" id="KW-1185">Reference proteome</keyword>
<comment type="subcellular location">
    <subcellularLocation>
        <location evidence="1">Membrane</location>
        <topology evidence="1">Multi-pass membrane protein</topology>
    </subcellularLocation>
</comment>
<evidence type="ECO:0000256" key="4">
    <source>
        <dbReference type="ARBA" id="ARBA00022989"/>
    </source>
</evidence>
<dbReference type="EMBL" id="BAABFL010000471">
    <property type="protein sequence ID" value="GAA4652184.1"/>
    <property type="molecule type" value="Genomic_DNA"/>
</dbReference>
<proteinExistence type="predicted"/>
<evidence type="ECO:0000256" key="5">
    <source>
        <dbReference type="ARBA" id="ARBA00023136"/>
    </source>
</evidence>
<dbReference type="RefSeq" id="WP_345198700.1">
    <property type="nucleotide sequence ID" value="NZ_BAABFL010000471.1"/>
</dbReference>
<keyword evidence="5 6" id="KW-0472">Membrane</keyword>
<keyword evidence="3 6" id="KW-0812">Transmembrane</keyword>
<evidence type="ECO:0000313" key="7">
    <source>
        <dbReference type="EMBL" id="GAA4652184.1"/>
    </source>
</evidence>
<evidence type="ECO:0000313" key="8">
    <source>
        <dbReference type="Proteomes" id="UP001500604"/>
    </source>
</evidence>
<feature type="transmembrane region" description="Helical" evidence="6">
    <location>
        <begin position="223"/>
        <end position="249"/>
    </location>
</feature>
<feature type="transmembrane region" description="Helical" evidence="6">
    <location>
        <begin position="346"/>
        <end position="371"/>
    </location>
</feature>
<keyword evidence="4 6" id="KW-1133">Transmembrane helix</keyword>
<feature type="transmembrane region" description="Helical" evidence="6">
    <location>
        <begin position="111"/>
        <end position="135"/>
    </location>
</feature>
<evidence type="ECO:0000256" key="6">
    <source>
        <dbReference type="SAM" id="Phobius"/>
    </source>
</evidence>
<comment type="caution">
    <text evidence="7">The sequence shown here is derived from an EMBL/GenBank/DDBJ whole genome shotgun (WGS) entry which is preliminary data.</text>
</comment>
<dbReference type="Pfam" id="PF00375">
    <property type="entry name" value="SDF"/>
    <property type="match status" value="1"/>
</dbReference>
<evidence type="ECO:0000256" key="1">
    <source>
        <dbReference type="ARBA" id="ARBA00004141"/>
    </source>
</evidence>
<keyword evidence="2" id="KW-0813">Transport</keyword>
<dbReference type="PANTHER" id="PTHR42865:SF8">
    <property type="entry name" value="SERINE_THREONINE TRANSPORTER SSTT"/>
    <property type="match status" value="1"/>
</dbReference>
<reference evidence="8" key="1">
    <citation type="journal article" date="2019" name="Int. J. Syst. Evol. Microbiol.">
        <title>The Global Catalogue of Microorganisms (GCM) 10K type strain sequencing project: providing services to taxonomists for standard genome sequencing and annotation.</title>
        <authorList>
            <consortium name="The Broad Institute Genomics Platform"/>
            <consortium name="The Broad Institute Genome Sequencing Center for Infectious Disease"/>
            <person name="Wu L."/>
            <person name="Ma J."/>
        </authorList>
    </citation>
    <scope>NUCLEOTIDE SEQUENCE [LARGE SCALE GENOMIC DNA]</scope>
    <source>
        <strain evidence="8">JCM 17805</strain>
    </source>
</reference>
<name>A0ABP8V9T5_9GAMM</name>
<feature type="transmembrane region" description="Helical" evidence="6">
    <location>
        <begin position="300"/>
        <end position="326"/>
    </location>
</feature>
<accession>A0ABP8V9T5</accession>
<evidence type="ECO:0000256" key="2">
    <source>
        <dbReference type="ARBA" id="ARBA00022448"/>
    </source>
</evidence>
<dbReference type="SUPFAM" id="SSF118215">
    <property type="entry name" value="Proton glutamate symport protein"/>
    <property type="match status" value="1"/>
</dbReference>
<gene>
    <name evidence="7" type="ORF">GCM10023116_44680</name>
</gene>
<sequence length="400" mass="43652">MPASLVFALMLPFLLESWAVPGLRVASYTFSLVLKELLILVLPFIVFSFISASIVRIGRGALFFTLVLVVCVFTSNLTAISMGYMVGVWTVPMLSLPLGGVECESHLASALYVSLPTLVTNSQALVMGLVVGLILNLGHHTRLKSLMFWMSDLSFFFLKRLFIPILPLFVLGFAFKLHSDGILHSALQIYGKVFILVIFTQLLWLLVLFLLAGSGSLRCCWQYIKNVFPATLTGLGTISSAASMSVLIVCSEKNTDEPVLIRSIIPTTINIHTVGSAIGLTILTLATMRTFGMALPPFSVFMGFAFYFALAKFSVVAVPGGVILIAGPLLQSLLGFSDDMLGLITAVYMIFDPFGTAINVTGNGAFAILMTRICQRWHIIRWKNDNGGSDNTTSRLQSRR</sequence>
<feature type="transmembrane region" description="Helical" evidence="6">
    <location>
        <begin position="189"/>
        <end position="211"/>
    </location>
</feature>
<evidence type="ECO:0000256" key="3">
    <source>
        <dbReference type="ARBA" id="ARBA00022692"/>
    </source>
</evidence>
<dbReference type="InterPro" id="IPR001991">
    <property type="entry name" value="Na-dicarboxylate_symporter"/>
</dbReference>
<feature type="transmembrane region" description="Helical" evidence="6">
    <location>
        <begin position="29"/>
        <end position="50"/>
    </location>
</feature>
<feature type="transmembrane region" description="Helical" evidence="6">
    <location>
        <begin position="156"/>
        <end position="177"/>
    </location>
</feature>
<feature type="transmembrane region" description="Helical" evidence="6">
    <location>
        <begin position="62"/>
        <end position="91"/>
    </location>
</feature>
<dbReference type="InterPro" id="IPR036458">
    <property type="entry name" value="Na:dicarbo_symporter_sf"/>
</dbReference>
<dbReference type="Proteomes" id="UP001500604">
    <property type="component" value="Unassembled WGS sequence"/>
</dbReference>
<protein>
    <submittedName>
        <fullName evidence="7">Dicarboxylate/amino acid:cation symporter</fullName>
    </submittedName>
</protein>
<dbReference type="PANTHER" id="PTHR42865">
    <property type="entry name" value="PROTON/GLUTAMATE-ASPARTATE SYMPORTER"/>
    <property type="match status" value="1"/>
</dbReference>
<feature type="transmembrane region" description="Helical" evidence="6">
    <location>
        <begin position="269"/>
        <end position="288"/>
    </location>
</feature>
<organism evidence="7 8">
    <name type="scientific">Kistimonas scapharcae</name>
    <dbReference type="NCBI Taxonomy" id="1036133"/>
    <lineage>
        <taxon>Bacteria</taxon>
        <taxon>Pseudomonadati</taxon>
        <taxon>Pseudomonadota</taxon>
        <taxon>Gammaproteobacteria</taxon>
        <taxon>Oceanospirillales</taxon>
        <taxon>Endozoicomonadaceae</taxon>
        <taxon>Kistimonas</taxon>
    </lineage>
</organism>